<evidence type="ECO:0000259" key="4">
    <source>
        <dbReference type="PROSITE" id="PS51900"/>
    </source>
</evidence>
<keyword evidence="1 3" id="KW-0238">DNA-binding</keyword>
<dbReference type="EMBL" id="BNBE01000005">
    <property type="protein sequence ID" value="GHG31913.1"/>
    <property type="molecule type" value="Genomic_DNA"/>
</dbReference>
<name>A0A919C0L1_STRFL</name>
<evidence type="ECO:0000256" key="2">
    <source>
        <dbReference type="ARBA" id="ARBA00023172"/>
    </source>
</evidence>
<dbReference type="Gene3D" id="1.10.443.10">
    <property type="entry name" value="Intergrase catalytic core"/>
    <property type="match status" value="1"/>
</dbReference>
<dbReference type="InterPro" id="IPR010998">
    <property type="entry name" value="Integrase_recombinase_N"/>
</dbReference>
<keyword evidence="7" id="KW-1185">Reference proteome</keyword>
<dbReference type="InterPro" id="IPR044068">
    <property type="entry name" value="CB"/>
</dbReference>
<evidence type="ECO:0000313" key="5">
    <source>
        <dbReference type="EMBL" id="GHG30961.1"/>
    </source>
</evidence>
<dbReference type="EMBL" id="BNBE01000005">
    <property type="protein sequence ID" value="GHG30961.1"/>
    <property type="molecule type" value="Genomic_DNA"/>
</dbReference>
<dbReference type="Proteomes" id="UP000632849">
    <property type="component" value="Unassembled WGS sequence"/>
</dbReference>
<evidence type="ECO:0000256" key="3">
    <source>
        <dbReference type="PROSITE-ProRule" id="PRU01248"/>
    </source>
</evidence>
<evidence type="ECO:0000313" key="6">
    <source>
        <dbReference type="EMBL" id="GHG31913.1"/>
    </source>
</evidence>
<gene>
    <name evidence="5" type="ORF">GCM10017667_80640</name>
    <name evidence="6" type="ORF">GCM10017667_82280</name>
</gene>
<comment type="caution">
    <text evidence="5">The sequence shown here is derived from an EMBL/GenBank/DDBJ whole genome shotgun (WGS) entry which is preliminary data.</text>
</comment>
<dbReference type="InterPro" id="IPR013762">
    <property type="entry name" value="Integrase-like_cat_sf"/>
</dbReference>
<dbReference type="GO" id="GO:0003677">
    <property type="term" value="F:DNA binding"/>
    <property type="evidence" value="ECO:0007669"/>
    <property type="project" value="UniProtKB-UniRule"/>
</dbReference>
<keyword evidence="2" id="KW-0233">DNA recombination</keyword>
<sequence>MKWWAGEFLPNGRKRYESKGGFTDEGEAYRHGQDKLYEIRHGTHIKNRDRATLMDTWLDDWLAAMDYAYSTELAYRSRVETHIRPYFRHLAIGDIDPLTYRAFKKHIQQKVGPATAKNVLSTLGMILDDAVPRLIKTSPVERTKKRGKFVKKPKERKRDVSEETVEALARNARVLLGEPGYVMIWTMAMTGMRPGELFGLTREYCYPAWPASDLRLDPEEADRYDEDLERYGKGADLLPAIRVERQAQRTKRVKGAEFFPPKYGSQRTLVIPPFLADMLEAMLASHSSRWVFPAYRGGCLAAGDFNGDYWYEIRGGADERPKGPGVRIPRPAIPAVPEFQGKRMYLLRHSHKAWLDEELEHSRYAVEARMGHEMDGVEGIYSSVTVPMERAITRTLQGRWDAFQRRSAEGGDS</sequence>
<protein>
    <submittedName>
        <fullName evidence="5">DMT family permease</fullName>
    </submittedName>
</protein>
<feature type="domain" description="Core-binding (CB)" evidence="4">
    <location>
        <begin position="52"/>
        <end position="131"/>
    </location>
</feature>
<dbReference type="InterPro" id="IPR011010">
    <property type="entry name" value="DNA_brk_join_enz"/>
</dbReference>
<dbReference type="SUPFAM" id="SSF56349">
    <property type="entry name" value="DNA breaking-rejoining enzymes"/>
    <property type="match status" value="1"/>
</dbReference>
<proteinExistence type="predicted"/>
<evidence type="ECO:0000313" key="7">
    <source>
        <dbReference type="Proteomes" id="UP000632849"/>
    </source>
</evidence>
<accession>A0A919C0L1</accession>
<dbReference type="GO" id="GO:0006310">
    <property type="term" value="P:DNA recombination"/>
    <property type="evidence" value="ECO:0007669"/>
    <property type="project" value="UniProtKB-KW"/>
</dbReference>
<reference evidence="5" key="1">
    <citation type="journal article" date="2014" name="Int. J. Syst. Evol. Microbiol.">
        <title>Complete genome sequence of Corynebacterium casei LMG S-19264T (=DSM 44701T), isolated from a smear-ripened cheese.</title>
        <authorList>
            <consortium name="US DOE Joint Genome Institute (JGI-PGF)"/>
            <person name="Walter F."/>
            <person name="Albersmeier A."/>
            <person name="Kalinowski J."/>
            <person name="Ruckert C."/>
        </authorList>
    </citation>
    <scope>NUCLEOTIDE SEQUENCE</scope>
    <source>
        <strain evidence="5">JCM 4122</strain>
    </source>
</reference>
<dbReference type="AlphaFoldDB" id="A0A919C0L1"/>
<dbReference type="GO" id="GO:0015074">
    <property type="term" value="P:DNA integration"/>
    <property type="evidence" value="ECO:0007669"/>
    <property type="project" value="InterPro"/>
</dbReference>
<dbReference type="Gene3D" id="1.10.150.130">
    <property type="match status" value="1"/>
</dbReference>
<organism evidence="5 7">
    <name type="scientific">Streptomyces filamentosus</name>
    <name type="common">Streptomyces roseosporus</name>
    <dbReference type="NCBI Taxonomy" id="67294"/>
    <lineage>
        <taxon>Bacteria</taxon>
        <taxon>Bacillati</taxon>
        <taxon>Actinomycetota</taxon>
        <taxon>Actinomycetes</taxon>
        <taxon>Kitasatosporales</taxon>
        <taxon>Streptomycetaceae</taxon>
        <taxon>Streptomyces</taxon>
    </lineage>
</organism>
<reference evidence="5" key="2">
    <citation type="submission" date="2020-09" db="EMBL/GenBank/DDBJ databases">
        <authorList>
            <person name="Sun Q."/>
            <person name="Ohkuma M."/>
        </authorList>
    </citation>
    <scope>NUCLEOTIDE SEQUENCE</scope>
    <source>
        <strain evidence="5">JCM 4122</strain>
    </source>
</reference>
<dbReference type="PROSITE" id="PS51900">
    <property type="entry name" value="CB"/>
    <property type="match status" value="1"/>
</dbReference>
<evidence type="ECO:0000256" key="1">
    <source>
        <dbReference type="ARBA" id="ARBA00023125"/>
    </source>
</evidence>